<dbReference type="PROSITE" id="PS50966">
    <property type="entry name" value="ZF_SWIM"/>
    <property type="match status" value="1"/>
</dbReference>
<comment type="subcellular location">
    <subcellularLocation>
        <location evidence="6">Nucleus</location>
    </subcellularLocation>
</comment>
<dbReference type="InterPro" id="IPR031052">
    <property type="entry name" value="FHY3/FAR1"/>
</dbReference>
<feature type="compositionally biased region" description="Acidic residues" evidence="7">
    <location>
        <begin position="310"/>
        <end position="324"/>
    </location>
</feature>
<comment type="function">
    <text evidence="6">Putative transcription activator involved in regulating light control of development.</text>
</comment>
<reference evidence="9" key="1">
    <citation type="submission" date="2023-07" db="EMBL/GenBank/DDBJ databases">
        <title>A chromosome-level genome assembly of Lolium multiflorum.</title>
        <authorList>
            <person name="Chen Y."/>
            <person name="Copetti D."/>
            <person name="Kolliker R."/>
            <person name="Studer B."/>
        </authorList>
    </citation>
    <scope>NUCLEOTIDE SEQUENCE</scope>
    <source>
        <strain evidence="9">02402/16</strain>
        <tissue evidence="9">Leaf</tissue>
    </source>
</reference>
<sequence>MNKHKDPLKKLYKLFPDLKDQLTAILNHPLMPSEFEDAWKALIEKYNLHDINVMINLWAERKLWISAYWKEVFCARMTSTQRSESMNFVLKRGFVTERDNLHIFAKQVNNCIQARHEAENAEANASTGTRKTVTRYGFEAQVMDKYTRAVYSVFRERQYHSTAFRIKTSQDNPNNYLVHHYNQSKEFAWSRHEFRVLADEVEGRYECECKLWEHTGLFCHHVIAVFEHLRLDEIPSKYILQRYTKDAVTNPDFNRRDYRTTTDDGTSIEYRRTILYSEAVKIINKGCSSEAKFQIALSAFRDANTRLDNEDAELENNEDAEMENNEQSSNQDNTRNWRAERHSLG</sequence>
<evidence type="ECO:0000313" key="9">
    <source>
        <dbReference type="EMBL" id="KAK1647554.1"/>
    </source>
</evidence>
<dbReference type="PANTHER" id="PTHR31669">
    <property type="entry name" value="PROTEIN FAR1-RELATED SEQUENCE 10-RELATED"/>
    <property type="match status" value="1"/>
</dbReference>
<evidence type="ECO:0000256" key="1">
    <source>
        <dbReference type="ARBA" id="ARBA00005889"/>
    </source>
</evidence>
<feature type="domain" description="SWIM-type" evidence="8">
    <location>
        <begin position="194"/>
        <end position="230"/>
    </location>
</feature>
<evidence type="ECO:0000259" key="8">
    <source>
        <dbReference type="PROSITE" id="PS50966"/>
    </source>
</evidence>
<evidence type="ECO:0000256" key="3">
    <source>
        <dbReference type="ARBA" id="ARBA00022771"/>
    </source>
</evidence>
<protein>
    <recommendedName>
        <fullName evidence="6">Protein FAR1-RELATED SEQUENCE</fullName>
    </recommendedName>
</protein>
<dbReference type="EMBL" id="JAUUTY010000004">
    <property type="protein sequence ID" value="KAK1647554.1"/>
    <property type="molecule type" value="Genomic_DNA"/>
</dbReference>
<proteinExistence type="inferred from homology"/>
<dbReference type="SMART" id="SM00575">
    <property type="entry name" value="ZnF_PMZ"/>
    <property type="match status" value="1"/>
</dbReference>
<evidence type="ECO:0000256" key="6">
    <source>
        <dbReference type="RuleBase" id="RU367018"/>
    </source>
</evidence>
<dbReference type="GO" id="GO:0005634">
    <property type="term" value="C:nucleus"/>
    <property type="evidence" value="ECO:0007669"/>
    <property type="project" value="UniProtKB-SubCell"/>
</dbReference>
<organism evidence="9 10">
    <name type="scientific">Lolium multiflorum</name>
    <name type="common">Italian ryegrass</name>
    <name type="synonym">Lolium perenne subsp. multiflorum</name>
    <dbReference type="NCBI Taxonomy" id="4521"/>
    <lineage>
        <taxon>Eukaryota</taxon>
        <taxon>Viridiplantae</taxon>
        <taxon>Streptophyta</taxon>
        <taxon>Embryophyta</taxon>
        <taxon>Tracheophyta</taxon>
        <taxon>Spermatophyta</taxon>
        <taxon>Magnoliopsida</taxon>
        <taxon>Liliopsida</taxon>
        <taxon>Poales</taxon>
        <taxon>Poaceae</taxon>
        <taxon>BOP clade</taxon>
        <taxon>Pooideae</taxon>
        <taxon>Poodae</taxon>
        <taxon>Poeae</taxon>
        <taxon>Poeae Chloroplast Group 2 (Poeae type)</taxon>
        <taxon>Loliodinae</taxon>
        <taxon>Loliinae</taxon>
        <taxon>Lolium</taxon>
    </lineage>
</organism>
<dbReference type="AlphaFoldDB" id="A0AAD8WAZ5"/>
<dbReference type="Pfam" id="PF04434">
    <property type="entry name" value="SWIM"/>
    <property type="match status" value="1"/>
</dbReference>
<feature type="compositionally biased region" description="Basic and acidic residues" evidence="7">
    <location>
        <begin position="335"/>
        <end position="345"/>
    </location>
</feature>
<dbReference type="InterPro" id="IPR007527">
    <property type="entry name" value="Znf_SWIM"/>
</dbReference>
<dbReference type="Proteomes" id="UP001231189">
    <property type="component" value="Unassembled WGS sequence"/>
</dbReference>
<evidence type="ECO:0000256" key="7">
    <source>
        <dbReference type="SAM" id="MobiDB-lite"/>
    </source>
</evidence>
<accession>A0AAD8WAZ5</accession>
<evidence type="ECO:0000256" key="4">
    <source>
        <dbReference type="ARBA" id="ARBA00022833"/>
    </source>
</evidence>
<dbReference type="GO" id="GO:0006355">
    <property type="term" value="P:regulation of DNA-templated transcription"/>
    <property type="evidence" value="ECO:0007669"/>
    <property type="project" value="UniProtKB-UniRule"/>
</dbReference>
<name>A0AAD8WAZ5_LOLMU</name>
<keyword evidence="10" id="KW-1185">Reference proteome</keyword>
<dbReference type="GO" id="GO:0008270">
    <property type="term" value="F:zinc ion binding"/>
    <property type="evidence" value="ECO:0007669"/>
    <property type="project" value="UniProtKB-UniRule"/>
</dbReference>
<dbReference type="InterPro" id="IPR006564">
    <property type="entry name" value="Znf_PMZ"/>
</dbReference>
<keyword evidence="4 6" id="KW-0862">Zinc</keyword>
<keyword evidence="3 5" id="KW-0863">Zinc-finger</keyword>
<evidence type="ECO:0000313" key="10">
    <source>
        <dbReference type="Proteomes" id="UP001231189"/>
    </source>
</evidence>
<keyword evidence="6" id="KW-0539">Nucleus</keyword>
<feature type="region of interest" description="Disordered" evidence="7">
    <location>
        <begin position="310"/>
        <end position="345"/>
    </location>
</feature>
<comment type="similarity">
    <text evidence="1 6">Belongs to the FHY3/FAR1 family.</text>
</comment>
<gene>
    <name evidence="9" type="ORF">QYE76_065359</name>
</gene>
<keyword evidence="2 6" id="KW-0479">Metal-binding</keyword>
<dbReference type="PANTHER" id="PTHR31669:SF217">
    <property type="entry name" value="PROTEIN FAR1-RELATED SEQUENCE"/>
    <property type="match status" value="1"/>
</dbReference>
<comment type="caution">
    <text evidence="9">The sequence shown here is derived from an EMBL/GenBank/DDBJ whole genome shotgun (WGS) entry which is preliminary data.</text>
</comment>
<evidence type="ECO:0000256" key="5">
    <source>
        <dbReference type="PROSITE-ProRule" id="PRU00325"/>
    </source>
</evidence>
<evidence type="ECO:0000256" key="2">
    <source>
        <dbReference type="ARBA" id="ARBA00022723"/>
    </source>
</evidence>